<keyword evidence="2" id="KW-1133">Transmembrane helix</keyword>
<feature type="transmembrane region" description="Helical" evidence="2">
    <location>
        <begin position="12"/>
        <end position="39"/>
    </location>
</feature>
<evidence type="ECO:0000256" key="1">
    <source>
        <dbReference type="SAM" id="MobiDB-lite"/>
    </source>
</evidence>
<feature type="compositionally biased region" description="Polar residues" evidence="1">
    <location>
        <begin position="251"/>
        <end position="273"/>
    </location>
</feature>
<dbReference type="RefSeq" id="WP_005577415.1">
    <property type="nucleotide sequence ID" value="NZ_FORO01000051.1"/>
</dbReference>
<feature type="compositionally biased region" description="Acidic residues" evidence="1">
    <location>
        <begin position="377"/>
        <end position="386"/>
    </location>
</feature>
<name>A0A1I3T231_9EURY</name>
<evidence type="ECO:0000313" key="3">
    <source>
        <dbReference type="EMBL" id="SFJ64693.1"/>
    </source>
</evidence>
<feature type="transmembrane region" description="Helical" evidence="2">
    <location>
        <begin position="125"/>
        <end position="143"/>
    </location>
</feature>
<evidence type="ECO:0000256" key="2">
    <source>
        <dbReference type="SAM" id="Phobius"/>
    </source>
</evidence>
<feature type="transmembrane region" description="Helical" evidence="2">
    <location>
        <begin position="93"/>
        <end position="113"/>
    </location>
</feature>
<keyword evidence="2" id="KW-0472">Membrane</keyword>
<feature type="compositionally biased region" description="Polar residues" evidence="1">
    <location>
        <begin position="361"/>
        <end position="372"/>
    </location>
</feature>
<proteinExistence type="predicted"/>
<feature type="compositionally biased region" description="Acidic residues" evidence="1">
    <location>
        <begin position="315"/>
        <end position="335"/>
    </location>
</feature>
<feature type="transmembrane region" description="Helical" evidence="2">
    <location>
        <begin position="204"/>
        <end position="224"/>
    </location>
</feature>
<dbReference type="OMA" id="ITAPWWI"/>
<gene>
    <name evidence="3" type="ORF">SAMN05443661_15117</name>
</gene>
<protein>
    <submittedName>
        <fullName evidence="3">Uncharacterized protein</fullName>
    </submittedName>
</protein>
<dbReference type="GeneID" id="14207963"/>
<evidence type="ECO:0000313" key="4">
    <source>
        <dbReference type="Proteomes" id="UP000182829"/>
    </source>
</evidence>
<sequence length="432" mass="44139">MEPVNGSVSDHGVLTVLEVIAVPVAILATVVVLLFAAAVHNVVQSIGALAGASEVTLEAGQVAVAVVTGLVIASGGALAVVGYRRVLASRFEGVRPLVMTVVPAVGILTPVGYVGWTTETLSLPMWAFVIVAVAAHALAFRTIAIGSLRRGWTRVGALAGVVTGLPAVTVVVVYASDHPIVGEGPISNLLVAAVAETGVPFDRAFLVVIPLLSAIAYGIAFVGADRMGSIAAPGRWLAGVVLSARSAGVRSRTTGSANERPKTTTAKDASSTNDAKKVKAKSPASESSTTGRRARPQGPVVPSSPSDRESRPEEGTAETDTDSTDSSETDADGDTDVGKREDESHAVADEPAVADDDSESPTQSAVVSTSHGQAEAEAVESAEEFASDTRIFGGDFDQYDGGDDPTGTCPDCGEEIPSDGAYTFCPLCGCRL</sequence>
<organism evidence="3 4">
    <name type="scientific">Natronobacterium gregoryi</name>
    <dbReference type="NCBI Taxonomy" id="44930"/>
    <lineage>
        <taxon>Archaea</taxon>
        <taxon>Methanobacteriati</taxon>
        <taxon>Methanobacteriota</taxon>
        <taxon>Stenosarchaea group</taxon>
        <taxon>Halobacteria</taxon>
        <taxon>Halobacteriales</taxon>
        <taxon>Natrialbaceae</taxon>
        <taxon>Natronobacterium</taxon>
    </lineage>
</organism>
<feature type="region of interest" description="Disordered" evidence="1">
    <location>
        <begin position="248"/>
        <end position="387"/>
    </location>
</feature>
<feature type="transmembrane region" description="Helical" evidence="2">
    <location>
        <begin position="59"/>
        <end position="81"/>
    </location>
</feature>
<feature type="transmembrane region" description="Helical" evidence="2">
    <location>
        <begin position="155"/>
        <end position="175"/>
    </location>
</feature>
<reference evidence="3 4" key="1">
    <citation type="submission" date="2016-10" db="EMBL/GenBank/DDBJ databases">
        <authorList>
            <person name="de Groot N.N."/>
        </authorList>
    </citation>
    <scope>NUCLEOTIDE SEQUENCE [LARGE SCALE GENOMIC DNA]</scope>
    <source>
        <strain evidence="3 4">SP2</strain>
    </source>
</reference>
<keyword evidence="2" id="KW-0812">Transmembrane</keyword>
<dbReference type="Proteomes" id="UP000182829">
    <property type="component" value="Unassembled WGS sequence"/>
</dbReference>
<dbReference type="AlphaFoldDB" id="A0A1I3T231"/>
<accession>A0A1I3T231</accession>
<dbReference type="EMBL" id="FORO01000051">
    <property type="protein sequence ID" value="SFJ64693.1"/>
    <property type="molecule type" value="Genomic_DNA"/>
</dbReference>
<feature type="compositionally biased region" description="Basic and acidic residues" evidence="1">
    <location>
        <begin position="336"/>
        <end position="348"/>
    </location>
</feature>
<dbReference type="OrthoDB" id="387153at2157"/>